<name>A0A518GX44_9BACT</name>
<accession>A0A518GX44</accession>
<dbReference type="KEGG" id="tpla:ElP_09850"/>
<evidence type="ECO:0000313" key="4">
    <source>
        <dbReference type="EMBL" id="QDV33143.1"/>
    </source>
</evidence>
<feature type="signal peptide" evidence="2">
    <location>
        <begin position="1"/>
        <end position="20"/>
    </location>
</feature>
<dbReference type="EMBL" id="CP036426">
    <property type="protein sequence ID" value="QDV33143.1"/>
    <property type="molecule type" value="Genomic_DNA"/>
</dbReference>
<dbReference type="GO" id="GO:0032259">
    <property type="term" value="P:methylation"/>
    <property type="evidence" value="ECO:0007669"/>
    <property type="project" value="UniProtKB-KW"/>
</dbReference>
<dbReference type="InterPro" id="IPR029063">
    <property type="entry name" value="SAM-dependent_MTases_sf"/>
</dbReference>
<gene>
    <name evidence="4" type="primary">ubiE_1</name>
    <name evidence="4" type="ORF">ElP_09850</name>
</gene>
<dbReference type="InterPro" id="IPR013217">
    <property type="entry name" value="Methyltransf_12"/>
</dbReference>
<dbReference type="AlphaFoldDB" id="A0A518GX44"/>
<evidence type="ECO:0000313" key="5">
    <source>
        <dbReference type="Proteomes" id="UP000317835"/>
    </source>
</evidence>
<keyword evidence="5" id="KW-1185">Reference proteome</keyword>
<dbReference type="CDD" id="cd02440">
    <property type="entry name" value="AdoMet_MTases"/>
    <property type="match status" value="1"/>
</dbReference>
<feature type="domain" description="Methyltransferase type 12" evidence="3">
    <location>
        <begin position="74"/>
        <end position="170"/>
    </location>
</feature>
<dbReference type="SUPFAM" id="SSF53335">
    <property type="entry name" value="S-adenosyl-L-methionine-dependent methyltransferases"/>
    <property type="match status" value="1"/>
</dbReference>
<evidence type="ECO:0000256" key="2">
    <source>
        <dbReference type="SAM" id="SignalP"/>
    </source>
</evidence>
<sequence precursor="true">MTCRFLLAALAMAVLPGARAQEIPGATPELNRSFQEPDVGQYVERFESESREVFTRRREVVAALGLRPGMDVADIGAGTGLYAIPIAEAVGPEGAVFAVDIAPNFLRHIAERSSKAGLLNVCTVLGTQDSPQLPPGSVDLAFICDTYHHFEDPAAMLGAIRRALRPGGRLVVIEFDRREGVSSEFILEHVRADASTFIEEISDSGFSVIELDGVPRPELEENFFAMFVRTPEPGDPPLELLPEPGERDRPVPPRPGADR</sequence>
<keyword evidence="4" id="KW-0808">Transferase</keyword>
<proteinExistence type="predicted"/>
<dbReference type="EC" id="2.1.1.163" evidence="4"/>
<dbReference type="Proteomes" id="UP000317835">
    <property type="component" value="Chromosome"/>
</dbReference>
<keyword evidence="4" id="KW-0489">Methyltransferase</keyword>
<dbReference type="Pfam" id="PF08242">
    <property type="entry name" value="Methyltransf_12"/>
    <property type="match status" value="1"/>
</dbReference>
<dbReference type="GO" id="GO:0043770">
    <property type="term" value="F:demethylmenaquinone methyltransferase activity"/>
    <property type="evidence" value="ECO:0007669"/>
    <property type="project" value="UniProtKB-EC"/>
</dbReference>
<dbReference type="RefSeq" id="WP_145267554.1">
    <property type="nucleotide sequence ID" value="NZ_CP036426.1"/>
</dbReference>
<organism evidence="4 5">
    <name type="scientific">Tautonia plasticadhaerens</name>
    <dbReference type="NCBI Taxonomy" id="2527974"/>
    <lineage>
        <taxon>Bacteria</taxon>
        <taxon>Pseudomonadati</taxon>
        <taxon>Planctomycetota</taxon>
        <taxon>Planctomycetia</taxon>
        <taxon>Isosphaerales</taxon>
        <taxon>Isosphaeraceae</taxon>
        <taxon>Tautonia</taxon>
    </lineage>
</organism>
<feature type="compositionally biased region" description="Basic and acidic residues" evidence="1">
    <location>
        <begin position="244"/>
        <end position="259"/>
    </location>
</feature>
<feature type="chain" id="PRO_5022182258" evidence="2">
    <location>
        <begin position="21"/>
        <end position="259"/>
    </location>
</feature>
<evidence type="ECO:0000256" key="1">
    <source>
        <dbReference type="SAM" id="MobiDB-lite"/>
    </source>
</evidence>
<keyword evidence="2" id="KW-0732">Signal</keyword>
<dbReference type="OrthoDB" id="9784101at2"/>
<evidence type="ECO:0000259" key="3">
    <source>
        <dbReference type="Pfam" id="PF08242"/>
    </source>
</evidence>
<dbReference type="Gene3D" id="3.40.50.150">
    <property type="entry name" value="Vaccinia Virus protein VP39"/>
    <property type="match status" value="1"/>
</dbReference>
<dbReference type="PANTHER" id="PTHR43591:SF24">
    <property type="entry name" value="2-METHOXY-6-POLYPRENYL-1,4-BENZOQUINOL METHYLASE, MITOCHONDRIAL"/>
    <property type="match status" value="1"/>
</dbReference>
<dbReference type="PANTHER" id="PTHR43591">
    <property type="entry name" value="METHYLTRANSFERASE"/>
    <property type="match status" value="1"/>
</dbReference>
<protein>
    <submittedName>
        <fullName evidence="4">Demethylmenaquinone methyltransferase</fullName>
        <ecNumber evidence="4">2.1.1.163</ecNumber>
    </submittedName>
</protein>
<reference evidence="4 5" key="1">
    <citation type="submission" date="2019-02" db="EMBL/GenBank/DDBJ databases">
        <title>Deep-cultivation of Planctomycetes and their phenomic and genomic characterization uncovers novel biology.</title>
        <authorList>
            <person name="Wiegand S."/>
            <person name="Jogler M."/>
            <person name="Boedeker C."/>
            <person name="Pinto D."/>
            <person name="Vollmers J."/>
            <person name="Rivas-Marin E."/>
            <person name="Kohn T."/>
            <person name="Peeters S.H."/>
            <person name="Heuer A."/>
            <person name="Rast P."/>
            <person name="Oberbeckmann S."/>
            <person name="Bunk B."/>
            <person name="Jeske O."/>
            <person name="Meyerdierks A."/>
            <person name="Storesund J.E."/>
            <person name="Kallscheuer N."/>
            <person name="Luecker S."/>
            <person name="Lage O.M."/>
            <person name="Pohl T."/>
            <person name="Merkel B.J."/>
            <person name="Hornburger P."/>
            <person name="Mueller R.-W."/>
            <person name="Bruemmer F."/>
            <person name="Labrenz M."/>
            <person name="Spormann A.M."/>
            <person name="Op den Camp H."/>
            <person name="Overmann J."/>
            <person name="Amann R."/>
            <person name="Jetten M.S.M."/>
            <person name="Mascher T."/>
            <person name="Medema M.H."/>
            <person name="Devos D.P."/>
            <person name="Kaster A.-K."/>
            <person name="Ovreas L."/>
            <person name="Rohde M."/>
            <person name="Galperin M.Y."/>
            <person name="Jogler C."/>
        </authorList>
    </citation>
    <scope>NUCLEOTIDE SEQUENCE [LARGE SCALE GENOMIC DNA]</scope>
    <source>
        <strain evidence="4 5">ElP</strain>
    </source>
</reference>
<feature type="region of interest" description="Disordered" evidence="1">
    <location>
        <begin position="230"/>
        <end position="259"/>
    </location>
</feature>